<evidence type="ECO:0000313" key="2">
    <source>
        <dbReference type="Proteomes" id="UP000688137"/>
    </source>
</evidence>
<organism evidence="1 2">
    <name type="scientific">Paramecium primaurelia</name>
    <dbReference type="NCBI Taxonomy" id="5886"/>
    <lineage>
        <taxon>Eukaryota</taxon>
        <taxon>Sar</taxon>
        <taxon>Alveolata</taxon>
        <taxon>Ciliophora</taxon>
        <taxon>Intramacronucleata</taxon>
        <taxon>Oligohymenophorea</taxon>
        <taxon>Peniculida</taxon>
        <taxon>Parameciidae</taxon>
        <taxon>Paramecium</taxon>
    </lineage>
</organism>
<keyword evidence="2" id="KW-1185">Reference proteome</keyword>
<gene>
    <name evidence="1" type="ORF">PPRIM_AZ9-3.1.T0290338</name>
</gene>
<reference evidence="1" key="1">
    <citation type="submission" date="2021-01" db="EMBL/GenBank/DDBJ databases">
        <authorList>
            <consortium name="Genoscope - CEA"/>
            <person name="William W."/>
        </authorList>
    </citation>
    <scope>NUCLEOTIDE SEQUENCE</scope>
</reference>
<evidence type="ECO:0000313" key="1">
    <source>
        <dbReference type="EMBL" id="CAD8060066.1"/>
    </source>
</evidence>
<dbReference type="Proteomes" id="UP000688137">
    <property type="component" value="Unassembled WGS sequence"/>
</dbReference>
<comment type="caution">
    <text evidence="1">The sequence shown here is derived from an EMBL/GenBank/DDBJ whole genome shotgun (WGS) entry which is preliminary data.</text>
</comment>
<dbReference type="OMA" id="THEVYRT"/>
<dbReference type="EMBL" id="CAJJDM010000028">
    <property type="protein sequence ID" value="CAD8060066.1"/>
    <property type="molecule type" value="Genomic_DNA"/>
</dbReference>
<name>A0A8S1L5N3_PARPR</name>
<proteinExistence type="predicted"/>
<accession>A0A8S1L5N3</accession>
<protein>
    <submittedName>
        <fullName evidence="1">Uncharacterized protein</fullName>
    </submittedName>
</protein>
<dbReference type="AlphaFoldDB" id="A0A8S1L5N3"/>
<sequence length="620" mass="71421">MKPISLDQSQTKIKILQQVITIPDVPCQRHAKEQLVSVCTQGQCREKGAICPLCQVNYHHMHLEDTWNLNYFVQQIHKQIESLQPDYKAINELLISFKLKISESIKSLILQLEIIDKQVNMILQKSKQKIDFDIDEIKTTLKNLGKTSQIDNFGKKIVKLTQYFGIDPKTHEVYRTKDYEDLQIQKMTDLIEENQQYFEKVKERITRLLTKTLDKFCNFEIPQMEMVVSKQFEPKQLRCQQVIHRAHQNWIRSVSMFRLSEREIQKVKETAQGQLSEFDQSLRYGQMAIVTTSDDMDIKVWLDSPDDHKFHLLSTITGAHQREFFGLRIHYCDINLITRLSNEISCNNLIFSAQHGLIKVWDWISKKCVNEIKTQSFFTYDFEIVKMKDLGICFAHGSKNSIQIVDFTSPFGMLMIQEINPDEQNKDISTFRKISQVKEKFDYLAVGFINGVIKVFKNDGKLLYKIQRQDTELAFCVEFLRIVQKKTQNTKGPTELLVIGSDSGQISAYDIQTGKSVWVNRNSHTSFVRGLTSIIVKDSSSTKTILLSQSEKEGSINILDGANGQLLHSMQDALDSGLRFRGLSSYQGVLDPITPDSSIIVAGTCKGTLHIFTFQEQKQT</sequence>